<keyword evidence="2" id="KW-1133">Transmembrane helix</keyword>
<gene>
    <name evidence="4" type="ORF">BDQ12DRAFT_712418</name>
</gene>
<dbReference type="EMBL" id="ML213601">
    <property type="protein sequence ID" value="TFK38847.1"/>
    <property type="molecule type" value="Genomic_DNA"/>
</dbReference>
<feature type="transmembrane region" description="Helical" evidence="2">
    <location>
        <begin position="177"/>
        <end position="196"/>
    </location>
</feature>
<accession>A0A5C3M244</accession>
<sequence>MVGYPTFFTVLGSSLLVISLQMVAARPPSLNFLHIVGRSTEVNGVQIPDACKSQCSAAINVTVTCSPTDLSCFCTDNDVNGVVACYNCAVSVGDSDAVSTDTAQNLVNQLVSSCKDNGTPVNSVTVKGANVNGTNVTDTNGKGTNVTDTNGNGTNGTDTNGTDTNEKDAKPNGGERIIVAGISGVIFALIGGGTLLL</sequence>
<evidence type="ECO:0000313" key="4">
    <source>
        <dbReference type="EMBL" id="TFK38847.1"/>
    </source>
</evidence>
<dbReference type="Proteomes" id="UP000308652">
    <property type="component" value="Unassembled WGS sequence"/>
</dbReference>
<evidence type="ECO:0000256" key="2">
    <source>
        <dbReference type="SAM" id="Phobius"/>
    </source>
</evidence>
<feature type="region of interest" description="Disordered" evidence="1">
    <location>
        <begin position="129"/>
        <end position="171"/>
    </location>
</feature>
<feature type="chain" id="PRO_5022828785" description="Extracellular membrane protein CFEM domain-containing protein" evidence="3">
    <location>
        <begin position="26"/>
        <end position="197"/>
    </location>
</feature>
<reference evidence="4 5" key="1">
    <citation type="journal article" date="2019" name="Nat. Ecol. Evol.">
        <title>Megaphylogeny resolves global patterns of mushroom evolution.</title>
        <authorList>
            <person name="Varga T."/>
            <person name="Krizsan K."/>
            <person name="Foldi C."/>
            <person name="Dima B."/>
            <person name="Sanchez-Garcia M."/>
            <person name="Sanchez-Ramirez S."/>
            <person name="Szollosi G.J."/>
            <person name="Szarkandi J.G."/>
            <person name="Papp V."/>
            <person name="Albert L."/>
            <person name="Andreopoulos W."/>
            <person name="Angelini C."/>
            <person name="Antonin V."/>
            <person name="Barry K.W."/>
            <person name="Bougher N.L."/>
            <person name="Buchanan P."/>
            <person name="Buyck B."/>
            <person name="Bense V."/>
            <person name="Catcheside P."/>
            <person name="Chovatia M."/>
            <person name="Cooper J."/>
            <person name="Damon W."/>
            <person name="Desjardin D."/>
            <person name="Finy P."/>
            <person name="Geml J."/>
            <person name="Haridas S."/>
            <person name="Hughes K."/>
            <person name="Justo A."/>
            <person name="Karasinski D."/>
            <person name="Kautmanova I."/>
            <person name="Kiss B."/>
            <person name="Kocsube S."/>
            <person name="Kotiranta H."/>
            <person name="LaButti K.M."/>
            <person name="Lechner B.E."/>
            <person name="Liimatainen K."/>
            <person name="Lipzen A."/>
            <person name="Lukacs Z."/>
            <person name="Mihaltcheva S."/>
            <person name="Morgado L.N."/>
            <person name="Niskanen T."/>
            <person name="Noordeloos M.E."/>
            <person name="Ohm R.A."/>
            <person name="Ortiz-Santana B."/>
            <person name="Ovrebo C."/>
            <person name="Racz N."/>
            <person name="Riley R."/>
            <person name="Savchenko A."/>
            <person name="Shiryaev A."/>
            <person name="Soop K."/>
            <person name="Spirin V."/>
            <person name="Szebenyi C."/>
            <person name="Tomsovsky M."/>
            <person name="Tulloss R.E."/>
            <person name="Uehling J."/>
            <person name="Grigoriev I.V."/>
            <person name="Vagvolgyi C."/>
            <person name="Papp T."/>
            <person name="Martin F.M."/>
            <person name="Miettinen O."/>
            <person name="Hibbett D.S."/>
            <person name="Nagy L.G."/>
        </authorList>
    </citation>
    <scope>NUCLEOTIDE SEQUENCE [LARGE SCALE GENOMIC DNA]</scope>
    <source>
        <strain evidence="4 5">CBS 166.37</strain>
    </source>
</reference>
<keyword evidence="2" id="KW-0812">Transmembrane</keyword>
<evidence type="ECO:0000256" key="3">
    <source>
        <dbReference type="SAM" id="SignalP"/>
    </source>
</evidence>
<proteinExistence type="predicted"/>
<protein>
    <recommendedName>
        <fullName evidence="6">Extracellular membrane protein CFEM domain-containing protein</fullName>
    </recommendedName>
</protein>
<dbReference type="AlphaFoldDB" id="A0A5C3M244"/>
<organism evidence="4 5">
    <name type="scientific">Crucibulum laeve</name>
    <dbReference type="NCBI Taxonomy" id="68775"/>
    <lineage>
        <taxon>Eukaryota</taxon>
        <taxon>Fungi</taxon>
        <taxon>Dikarya</taxon>
        <taxon>Basidiomycota</taxon>
        <taxon>Agaricomycotina</taxon>
        <taxon>Agaricomycetes</taxon>
        <taxon>Agaricomycetidae</taxon>
        <taxon>Agaricales</taxon>
        <taxon>Agaricineae</taxon>
        <taxon>Nidulariaceae</taxon>
        <taxon>Crucibulum</taxon>
    </lineage>
</organism>
<keyword evidence="3" id="KW-0732">Signal</keyword>
<evidence type="ECO:0000256" key="1">
    <source>
        <dbReference type="SAM" id="MobiDB-lite"/>
    </source>
</evidence>
<dbReference type="OrthoDB" id="2564568at2759"/>
<feature type="compositionally biased region" description="Low complexity" evidence="1">
    <location>
        <begin position="130"/>
        <end position="163"/>
    </location>
</feature>
<keyword evidence="2" id="KW-0472">Membrane</keyword>
<evidence type="ECO:0000313" key="5">
    <source>
        <dbReference type="Proteomes" id="UP000308652"/>
    </source>
</evidence>
<evidence type="ECO:0008006" key="6">
    <source>
        <dbReference type="Google" id="ProtNLM"/>
    </source>
</evidence>
<name>A0A5C3M244_9AGAR</name>
<feature type="signal peptide" evidence="3">
    <location>
        <begin position="1"/>
        <end position="25"/>
    </location>
</feature>
<keyword evidence="5" id="KW-1185">Reference proteome</keyword>